<dbReference type="InterPro" id="IPR036291">
    <property type="entry name" value="NAD(P)-bd_dom_sf"/>
</dbReference>
<keyword evidence="2" id="KW-0028">Amino-acid biosynthesis</keyword>
<evidence type="ECO:0000259" key="7">
    <source>
        <dbReference type="Pfam" id="PF19304"/>
    </source>
</evidence>
<evidence type="ECO:0000256" key="2">
    <source>
        <dbReference type="ARBA" id="ARBA00022605"/>
    </source>
</evidence>
<comment type="similarity">
    <text evidence="1">Belongs to the D-isomer specific 2-hydroxyacid dehydrogenase family.</text>
</comment>
<dbReference type="AlphaFoldDB" id="A0A382DA04"/>
<name>A0A382DA04_9ZZZZ</name>
<dbReference type="PANTHER" id="PTHR42789">
    <property type="entry name" value="D-ISOMER SPECIFIC 2-HYDROXYACID DEHYDROGENASE FAMILY PROTEIN (AFU_ORTHOLOGUE AFUA_6G10090)"/>
    <property type="match status" value="1"/>
</dbReference>
<dbReference type="GO" id="GO:0016616">
    <property type="term" value="F:oxidoreductase activity, acting on the CH-OH group of donors, NAD or NADP as acceptor"/>
    <property type="evidence" value="ECO:0007669"/>
    <property type="project" value="InterPro"/>
</dbReference>
<proteinExistence type="inferred from homology"/>
<feature type="domain" description="D-3-phosphoglycerate dehydrogenase ASB" evidence="7">
    <location>
        <begin position="277"/>
        <end position="338"/>
    </location>
</feature>
<dbReference type="Pfam" id="PF00389">
    <property type="entry name" value="2-Hacid_dh"/>
    <property type="match status" value="1"/>
</dbReference>
<dbReference type="GO" id="GO:0008652">
    <property type="term" value="P:amino acid biosynthetic process"/>
    <property type="evidence" value="ECO:0007669"/>
    <property type="project" value="UniProtKB-KW"/>
</dbReference>
<dbReference type="InterPro" id="IPR006140">
    <property type="entry name" value="D-isomer_DH_NAD-bd"/>
</dbReference>
<keyword evidence="3" id="KW-0560">Oxidoreductase</keyword>
<dbReference type="SUPFAM" id="SSF143548">
    <property type="entry name" value="Serine metabolism enzymes domain"/>
    <property type="match status" value="1"/>
</dbReference>
<dbReference type="FunFam" id="3.40.50.720:FF:000021">
    <property type="entry name" value="D-3-phosphoglycerate dehydrogenase"/>
    <property type="match status" value="1"/>
</dbReference>
<dbReference type="Gene3D" id="3.40.50.720">
    <property type="entry name" value="NAD(P)-binding Rossmann-like Domain"/>
    <property type="match status" value="2"/>
</dbReference>
<accession>A0A382DA04</accession>
<dbReference type="SUPFAM" id="SSF52283">
    <property type="entry name" value="Formate/glycerate dehydrogenase catalytic domain-like"/>
    <property type="match status" value="1"/>
</dbReference>
<sequence length="338" mass="36732">VRSGTTITAKNIKQAENLRVIGRAGVGVDNIDIHAATMSGILVMNTPDANTISATEHTVALILALARNVHEGYHSMIHGKWEREKIIGTELRNKTIGVVGLGKIGTEVIKRLHPFKINVLGFDPYINKNNYELDYVEIVELDDLCKKSDFITIHVPKTDSTVGLFDLDRLKMMKPTAQIINCARGGIIDEDALLIALNDGIISGAALDVFENEPVTDSPLIRAKNILYTPHLGASTFEANQGVSTAVCQQVRDYLVSGAFGNALNIHISDMDLLKSLEPYLKLAEQLGILHQQIASGPVDSVSISTAGTLKEINVITLAFLKGFQKEIHGSTVNYINA</sequence>
<feature type="domain" description="D-isomer specific 2-hydroxyacid dehydrogenase catalytic" evidence="5">
    <location>
        <begin position="1"/>
        <end position="265"/>
    </location>
</feature>
<feature type="non-terminal residue" evidence="8">
    <location>
        <position position="338"/>
    </location>
</feature>
<dbReference type="InterPro" id="IPR029753">
    <property type="entry name" value="D-isomer_DH_CS"/>
</dbReference>
<dbReference type="InterPro" id="IPR050857">
    <property type="entry name" value="D-2-hydroxyacid_DH"/>
</dbReference>
<dbReference type="PROSITE" id="PS00065">
    <property type="entry name" value="D_2_HYDROXYACID_DH_1"/>
    <property type="match status" value="1"/>
</dbReference>
<evidence type="ECO:0000256" key="4">
    <source>
        <dbReference type="ARBA" id="ARBA00023027"/>
    </source>
</evidence>
<evidence type="ECO:0000259" key="5">
    <source>
        <dbReference type="Pfam" id="PF00389"/>
    </source>
</evidence>
<dbReference type="InterPro" id="IPR029009">
    <property type="entry name" value="ASB_dom_sf"/>
</dbReference>
<dbReference type="PANTHER" id="PTHR42789:SF1">
    <property type="entry name" value="D-ISOMER SPECIFIC 2-HYDROXYACID DEHYDROGENASE FAMILY PROTEIN (AFU_ORTHOLOGUE AFUA_6G10090)"/>
    <property type="match status" value="1"/>
</dbReference>
<reference evidence="8" key="1">
    <citation type="submission" date="2018-05" db="EMBL/GenBank/DDBJ databases">
        <authorList>
            <person name="Lanie J.A."/>
            <person name="Ng W.-L."/>
            <person name="Kazmierczak K.M."/>
            <person name="Andrzejewski T.M."/>
            <person name="Davidsen T.M."/>
            <person name="Wayne K.J."/>
            <person name="Tettelin H."/>
            <person name="Glass J.I."/>
            <person name="Rusch D."/>
            <person name="Podicherti R."/>
            <person name="Tsui H.-C.T."/>
            <person name="Winkler M.E."/>
        </authorList>
    </citation>
    <scope>NUCLEOTIDE SEQUENCE</scope>
</reference>
<dbReference type="Pfam" id="PF19304">
    <property type="entry name" value="PGDH_inter"/>
    <property type="match status" value="1"/>
</dbReference>
<dbReference type="InterPro" id="IPR029752">
    <property type="entry name" value="D-isomer_DH_CS1"/>
</dbReference>
<evidence type="ECO:0000313" key="8">
    <source>
        <dbReference type="EMBL" id="SVB34862.1"/>
    </source>
</evidence>
<dbReference type="CDD" id="cd12173">
    <property type="entry name" value="PGDH_4"/>
    <property type="match status" value="1"/>
</dbReference>
<keyword evidence="4" id="KW-0520">NAD</keyword>
<organism evidence="8">
    <name type="scientific">marine metagenome</name>
    <dbReference type="NCBI Taxonomy" id="408172"/>
    <lineage>
        <taxon>unclassified sequences</taxon>
        <taxon>metagenomes</taxon>
        <taxon>ecological metagenomes</taxon>
    </lineage>
</organism>
<evidence type="ECO:0000256" key="1">
    <source>
        <dbReference type="ARBA" id="ARBA00005854"/>
    </source>
</evidence>
<evidence type="ECO:0000259" key="6">
    <source>
        <dbReference type="Pfam" id="PF02826"/>
    </source>
</evidence>
<dbReference type="InterPro" id="IPR045626">
    <property type="entry name" value="PGDH_ASB_dom"/>
</dbReference>
<evidence type="ECO:0000256" key="3">
    <source>
        <dbReference type="ARBA" id="ARBA00023002"/>
    </source>
</evidence>
<dbReference type="EMBL" id="UINC01038202">
    <property type="protein sequence ID" value="SVB34862.1"/>
    <property type="molecule type" value="Genomic_DNA"/>
</dbReference>
<evidence type="ECO:0008006" key="9">
    <source>
        <dbReference type="Google" id="ProtNLM"/>
    </source>
</evidence>
<dbReference type="InterPro" id="IPR006139">
    <property type="entry name" value="D-isomer_2_OHA_DH_cat_dom"/>
</dbReference>
<feature type="domain" description="D-isomer specific 2-hydroxyacid dehydrogenase NAD-binding" evidence="6">
    <location>
        <begin position="59"/>
        <end position="233"/>
    </location>
</feature>
<dbReference type="Pfam" id="PF02826">
    <property type="entry name" value="2-Hacid_dh_C"/>
    <property type="match status" value="1"/>
</dbReference>
<dbReference type="PROSITE" id="PS00670">
    <property type="entry name" value="D_2_HYDROXYACID_DH_2"/>
    <property type="match status" value="1"/>
</dbReference>
<protein>
    <recommendedName>
        <fullName evidence="9">Phosphoglycerate dehydrogenase</fullName>
    </recommendedName>
</protein>
<dbReference type="Gene3D" id="3.30.1330.90">
    <property type="entry name" value="D-3-phosphoglycerate dehydrogenase, domain 3"/>
    <property type="match status" value="1"/>
</dbReference>
<gene>
    <name evidence="8" type="ORF">METZ01_LOCUS187716</name>
</gene>
<feature type="non-terminal residue" evidence="8">
    <location>
        <position position="1"/>
    </location>
</feature>
<dbReference type="SUPFAM" id="SSF51735">
    <property type="entry name" value="NAD(P)-binding Rossmann-fold domains"/>
    <property type="match status" value="1"/>
</dbReference>
<dbReference type="GO" id="GO:0051287">
    <property type="term" value="F:NAD binding"/>
    <property type="evidence" value="ECO:0007669"/>
    <property type="project" value="InterPro"/>
</dbReference>